<dbReference type="KEGG" id="mbr:MONBRDRAFT_38638"/>
<evidence type="ECO:0000256" key="3">
    <source>
        <dbReference type="RuleBase" id="RU361235"/>
    </source>
</evidence>
<dbReference type="eggNOG" id="KOG4389">
    <property type="taxonomic scope" value="Eukaryota"/>
</dbReference>
<dbReference type="ESTHER" id="monbe-a9v9i9">
    <property type="family name" value="Carb_B_Root"/>
</dbReference>
<dbReference type="Gene3D" id="3.40.50.1820">
    <property type="entry name" value="alpha/beta hydrolase"/>
    <property type="match status" value="1"/>
</dbReference>
<proteinExistence type="inferred from homology"/>
<dbReference type="RefSeq" id="XP_001749350.1">
    <property type="nucleotide sequence ID" value="XM_001749298.1"/>
</dbReference>
<feature type="signal peptide" evidence="3">
    <location>
        <begin position="1"/>
        <end position="19"/>
    </location>
</feature>
<dbReference type="InterPro" id="IPR019826">
    <property type="entry name" value="Carboxylesterase_B_AS"/>
</dbReference>
<evidence type="ECO:0000313" key="5">
    <source>
        <dbReference type="EMBL" id="EDQ85871.1"/>
    </source>
</evidence>
<sequence>MSKFVVGAALVAAVAVVAAAIPAKEYNIREGEALIVNTSQGTLLGRRYNDVDHFLGIPFGLPPVGERRFRRPEPAAAWEGVRSAEEFGPNCMTKISSDYVKGNISEDCLYLNVYRPVNATGDAKLPVMIWLFGGSWEWGGSSFFLYQGRGIVNYGNVVLVTINYRLAMFGFVAHPSLQAEDEHNSTGNYGVQDQRLAFEWVQQNIAAFGGDPDNVMLFGQSAGAGSVSFHTVAPASNGLFHKATMESGPPSDWVSRNLSDVIAHTNRIADAVNCSGLEGESWTSCMRNVPADVLTLHPENTPNLSLNWFPVVDGVELTDFVPNLWKRNMTNDVSAMLFGVVQDEGTEFMEFIKPDDTCDDYVTWLKTRWGGSLLDDVNKTYPCDLDTTPFFTAARAYGDALMGCPARRTATWASSRGIPVYLYHFTHQPFLFKVAEPQYRVGHSSDVPFVWHDSEVLLGEGEVALADQVVSYWTNFAATSNPNKVGSNNPNGIVPAVEWVPFSPSGNHNFLNLNLTTAMETDFIGSVYCDMWDQYFFSGCYVNGSKTSC</sequence>
<evidence type="ECO:0000256" key="1">
    <source>
        <dbReference type="ARBA" id="ARBA00005964"/>
    </source>
</evidence>
<feature type="chain" id="PRO_5005122271" description="Carboxylic ester hydrolase" evidence="3">
    <location>
        <begin position="20"/>
        <end position="549"/>
    </location>
</feature>
<dbReference type="STRING" id="81824.A9V9I9"/>
<comment type="similarity">
    <text evidence="1 3">Belongs to the type-B carboxylesterase/lipase family.</text>
</comment>
<dbReference type="OMA" id="TFWGSEM"/>
<protein>
    <recommendedName>
        <fullName evidence="3">Carboxylic ester hydrolase</fullName>
        <ecNumber evidence="3">3.1.1.-</ecNumber>
    </recommendedName>
</protein>
<feature type="domain" description="Carboxylesterase type B" evidence="4">
    <location>
        <begin position="34"/>
        <end position="520"/>
    </location>
</feature>
<accession>A9V9I9</accession>
<keyword evidence="2 3" id="KW-0378">Hydrolase</keyword>
<gene>
    <name evidence="5" type="ORF">MONBRDRAFT_38638</name>
</gene>
<evidence type="ECO:0000256" key="2">
    <source>
        <dbReference type="ARBA" id="ARBA00022801"/>
    </source>
</evidence>
<dbReference type="SUPFAM" id="SSF53474">
    <property type="entry name" value="alpha/beta-Hydrolases"/>
    <property type="match status" value="1"/>
</dbReference>
<dbReference type="PROSITE" id="PS00122">
    <property type="entry name" value="CARBOXYLESTERASE_B_1"/>
    <property type="match status" value="1"/>
</dbReference>
<reference evidence="5 6" key="1">
    <citation type="journal article" date="2008" name="Nature">
        <title>The genome of the choanoflagellate Monosiga brevicollis and the origin of metazoans.</title>
        <authorList>
            <consortium name="JGI Sequencing"/>
            <person name="King N."/>
            <person name="Westbrook M.J."/>
            <person name="Young S.L."/>
            <person name="Kuo A."/>
            <person name="Abedin M."/>
            <person name="Chapman J."/>
            <person name="Fairclough S."/>
            <person name="Hellsten U."/>
            <person name="Isogai Y."/>
            <person name="Letunic I."/>
            <person name="Marr M."/>
            <person name="Pincus D."/>
            <person name="Putnam N."/>
            <person name="Rokas A."/>
            <person name="Wright K.J."/>
            <person name="Zuzow R."/>
            <person name="Dirks W."/>
            <person name="Good M."/>
            <person name="Goodstein D."/>
            <person name="Lemons D."/>
            <person name="Li W."/>
            <person name="Lyons J.B."/>
            <person name="Morris A."/>
            <person name="Nichols S."/>
            <person name="Richter D.J."/>
            <person name="Salamov A."/>
            <person name="Bork P."/>
            <person name="Lim W.A."/>
            <person name="Manning G."/>
            <person name="Miller W.T."/>
            <person name="McGinnis W."/>
            <person name="Shapiro H."/>
            <person name="Tjian R."/>
            <person name="Grigoriev I.V."/>
            <person name="Rokhsar D."/>
        </authorList>
    </citation>
    <scope>NUCLEOTIDE SEQUENCE [LARGE SCALE GENOMIC DNA]</scope>
    <source>
        <strain evidence="6">MX1 / ATCC 50154</strain>
    </source>
</reference>
<dbReference type="EMBL" id="CH991570">
    <property type="protein sequence ID" value="EDQ85871.1"/>
    <property type="molecule type" value="Genomic_DNA"/>
</dbReference>
<dbReference type="PROSITE" id="PS00941">
    <property type="entry name" value="CARBOXYLESTERASE_B_2"/>
    <property type="match status" value="1"/>
</dbReference>
<name>A9V9I9_MONBE</name>
<keyword evidence="6" id="KW-1185">Reference proteome</keyword>
<dbReference type="InterPro" id="IPR029058">
    <property type="entry name" value="AB_hydrolase_fold"/>
</dbReference>
<evidence type="ECO:0000313" key="6">
    <source>
        <dbReference type="Proteomes" id="UP000001357"/>
    </source>
</evidence>
<keyword evidence="3" id="KW-0732">Signal</keyword>
<dbReference type="PANTHER" id="PTHR43918:SF4">
    <property type="entry name" value="CARBOXYLIC ESTER HYDROLASE"/>
    <property type="match status" value="1"/>
</dbReference>
<dbReference type="GO" id="GO:0016787">
    <property type="term" value="F:hydrolase activity"/>
    <property type="evidence" value="ECO:0007669"/>
    <property type="project" value="UniProtKB-KW"/>
</dbReference>
<dbReference type="Proteomes" id="UP000001357">
    <property type="component" value="Unassembled WGS sequence"/>
</dbReference>
<dbReference type="GeneID" id="5894565"/>
<dbReference type="InterPro" id="IPR019819">
    <property type="entry name" value="Carboxylesterase_B_CS"/>
</dbReference>
<dbReference type="PANTHER" id="PTHR43918">
    <property type="entry name" value="ACETYLCHOLINESTERASE"/>
    <property type="match status" value="1"/>
</dbReference>
<dbReference type="Pfam" id="PF00135">
    <property type="entry name" value="COesterase"/>
    <property type="match status" value="1"/>
</dbReference>
<dbReference type="InterPro" id="IPR050654">
    <property type="entry name" value="AChE-related_enzymes"/>
</dbReference>
<dbReference type="EC" id="3.1.1.-" evidence="3"/>
<organism evidence="5 6">
    <name type="scientific">Monosiga brevicollis</name>
    <name type="common">Choanoflagellate</name>
    <dbReference type="NCBI Taxonomy" id="81824"/>
    <lineage>
        <taxon>Eukaryota</taxon>
        <taxon>Choanoflagellata</taxon>
        <taxon>Craspedida</taxon>
        <taxon>Salpingoecidae</taxon>
        <taxon>Monosiga</taxon>
    </lineage>
</organism>
<dbReference type="AlphaFoldDB" id="A9V9I9"/>
<dbReference type="InterPro" id="IPR002018">
    <property type="entry name" value="CarbesteraseB"/>
</dbReference>
<evidence type="ECO:0000259" key="4">
    <source>
        <dbReference type="Pfam" id="PF00135"/>
    </source>
</evidence>
<dbReference type="InParanoid" id="A9V9I9"/>